<feature type="region of interest" description="Disordered" evidence="4">
    <location>
        <begin position="750"/>
        <end position="843"/>
    </location>
</feature>
<proteinExistence type="inferred from homology"/>
<dbReference type="Gene3D" id="3.55.50.10">
    <property type="entry name" value="Baseplate protein-like domains"/>
    <property type="match status" value="1"/>
</dbReference>
<dbReference type="Gene3D" id="2.40.50.230">
    <property type="entry name" value="Gp5 N-terminal domain"/>
    <property type="match status" value="1"/>
</dbReference>
<name>A0A3A3FZ42_9BURK</name>
<evidence type="ECO:0000256" key="1">
    <source>
        <dbReference type="ARBA" id="ARBA00004613"/>
    </source>
</evidence>
<evidence type="ECO:0000256" key="2">
    <source>
        <dbReference type="ARBA" id="ARBA00005558"/>
    </source>
</evidence>
<comment type="caution">
    <text evidence="8">The sequence shown here is derived from an EMBL/GenBank/DDBJ whole genome shotgun (WGS) entry which is preliminary data.</text>
</comment>
<dbReference type="OrthoDB" id="1907165at2"/>
<feature type="domain" description="Gp5/Type VI secretion system Vgr protein OB-fold" evidence="5">
    <location>
        <begin position="538"/>
        <end position="607"/>
    </location>
</feature>
<dbReference type="NCBIfam" id="TIGR03361">
    <property type="entry name" value="VI_Rhs_Vgr"/>
    <property type="match status" value="1"/>
</dbReference>
<dbReference type="InterPro" id="IPR006531">
    <property type="entry name" value="Gp5/Vgr_OB"/>
</dbReference>
<accession>A0A3A3FZ42</accession>
<dbReference type="InterPro" id="IPR037026">
    <property type="entry name" value="Vgr_OB-fold_dom_sf"/>
</dbReference>
<dbReference type="NCBIfam" id="TIGR01646">
    <property type="entry name" value="vgr_GE"/>
    <property type="match status" value="1"/>
</dbReference>
<evidence type="ECO:0000256" key="4">
    <source>
        <dbReference type="SAM" id="MobiDB-lite"/>
    </source>
</evidence>
<dbReference type="SUPFAM" id="SSF69279">
    <property type="entry name" value="Phage tail proteins"/>
    <property type="match status" value="2"/>
</dbReference>
<feature type="compositionally biased region" description="Pro residues" evidence="4">
    <location>
        <begin position="754"/>
        <end position="768"/>
    </location>
</feature>
<evidence type="ECO:0000313" key="8">
    <source>
        <dbReference type="EMBL" id="RJF99471.1"/>
    </source>
</evidence>
<dbReference type="Pfam" id="PF04717">
    <property type="entry name" value="Phage_base_V"/>
    <property type="match status" value="1"/>
</dbReference>
<dbReference type="InterPro" id="IPR054030">
    <property type="entry name" value="Gp5_Vgr_C"/>
</dbReference>
<comment type="subcellular location">
    <subcellularLocation>
        <location evidence="1">Secreted</location>
    </subcellularLocation>
</comment>
<keyword evidence="3" id="KW-0964">Secreted</keyword>
<dbReference type="EMBL" id="QYUO01000001">
    <property type="protein sequence ID" value="RJF99471.1"/>
    <property type="molecule type" value="Genomic_DNA"/>
</dbReference>
<dbReference type="InterPro" id="IPR049073">
    <property type="entry name" value="T6SS_VgrG3-like_C"/>
</dbReference>
<dbReference type="Gene3D" id="4.10.220.110">
    <property type="match status" value="1"/>
</dbReference>
<keyword evidence="9" id="KW-1185">Reference proteome</keyword>
<feature type="domain" description="Gp5/Type VI secretion system Vgr C-terminal trimerisation" evidence="7">
    <location>
        <begin position="624"/>
        <end position="681"/>
    </location>
</feature>
<organism evidence="8 9">
    <name type="scientific">Noviherbaspirillum saxi</name>
    <dbReference type="NCBI Taxonomy" id="2320863"/>
    <lineage>
        <taxon>Bacteria</taxon>
        <taxon>Pseudomonadati</taxon>
        <taxon>Pseudomonadota</taxon>
        <taxon>Betaproteobacteria</taxon>
        <taxon>Burkholderiales</taxon>
        <taxon>Oxalobacteraceae</taxon>
        <taxon>Noviherbaspirillum</taxon>
    </lineage>
</organism>
<dbReference type="SUPFAM" id="SSF69255">
    <property type="entry name" value="gp5 N-terminal domain-like"/>
    <property type="match status" value="1"/>
</dbReference>
<dbReference type="AlphaFoldDB" id="A0A3A3FZ42"/>
<protein>
    <submittedName>
        <fullName evidence="8">Type VI secretion system tip protein VgrG</fullName>
    </submittedName>
</protein>
<dbReference type="Pfam" id="PF05954">
    <property type="entry name" value="Phage_GPD"/>
    <property type="match status" value="1"/>
</dbReference>
<gene>
    <name evidence="8" type="primary">tssI</name>
    <name evidence="8" type="ORF">D3871_13750</name>
</gene>
<feature type="compositionally biased region" description="Low complexity" evidence="4">
    <location>
        <begin position="805"/>
        <end position="816"/>
    </location>
</feature>
<dbReference type="PANTHER" id="PTHR32305">
    <property type="match status" value="1"/>
</dbReference>
<evidence type="ECO:0000259" key="5">
    <source>
        <dbReference type="Pfam" id="PF04717"/>
    </source>
</evidence>
<dbReference type="GO" id="GO:0005576">
    <property type="term" value="C:extracellular region"/>
    <property type="evidence" value="ECO:0007669"/>
    <property type="project" value="UniProtKB-SubCell"/>
</dbReference>
<feature type="compositionally biased region" description="Low complexity" evidence="4">
    <location>
        <begin position="769"/>
        <end position="786"/>
    </location>
</feature>
<comment type="similarity">
    <text evidence="2">Belongs to the VgrG protein family.</text>
</comment>
<evidence type="ECO:0000259" key="7">
    <source>
        <dbReference type="Pfam" id="PF22178"/>
    </source>
</evidence>
<feature type="domain" description="Type VI secretion system spike protein VgrG3-like C-terminal" evidence="6">
    <location>
        <begin position="824"/>
        <end position="1013"/>
    </location>
</feature>
<dbReference type="InterPro" id="IPR050708">
    <property type="entry name" value="T6SS_VgrG/RHS"/>
</dbReference>
<dbReference type="Pfam" id="PF22178">
    <property type="entry name" value="Gp5_trimer_C"/>
    <property type="match status" value="1"/>
</dbReference>
<reference evidence="9" key="1">
    <citation type="submission" date="2018-09" db="EMBL/GenBank/DDBJ databases">
        <authorList>
            <person name="Zhu H."/>
        </authorList>
    </citation>
    <scope>NUCLEOTIDE SEQUENCE [LARGE SCALE GENOMIC DNA]</scope>
    <source>
        <strain evidence="9">K1R23-30</strain>
    </source>
</reference>
<dbReference type="SUPFAM" id="SSF69349">
    <property type="entry name" value="Phage fibre proteins"/>
    <property type="match status" value="1"/>
</dbReference>
<evidence type="ECO:0000256" key="3">
    <source>
        <dbReference type="ARBA" id="ARBA00022525"/>
    </source>
</evidence>
<sequence length="1026" mass="111465">MSSKPVENENKGELIDSLPLSAFGADKLLKPVASAMKSIEAMKTGDAHHALMEGLSAAGGLNKNIAKAATAAKVAQKLVAYAESKAGKPVSAPQTNAVIADHPLSGRAINDFAAKVPSFMPRPAPAGDSGDEIEPGMARASVGLLPGFSDQTRLLRFYAALPADKTLQIESFHGSAGLSELFSFHLTLIATNADIDLKDMIGKNVTIGIQHDQTDAHYINGYVNSFAFSHSDGGFAFYHAEIVPWLAYLTRRVNCRIFQDESVVSVLTTIFSEDYSGFADYEFRLTKSCPTENYIVQYNESDENFVCRLLEKHGLFYYFEHHATGHKMVIADTSSSEACCKPHPLHAKIEFNAGNRTQDKDAITHIGAQRTLQSAKVALNTFDFKAPLTPQYVELPTVAEQGDVPKLEIFDGNPAFNYKNVTDGAREAKQRLEVFEWQAKVFAGTSDCRGLQPGKTFILTNHEWFKPENPTDADFVVLSVSYSARNNYFERGGSAVYGNSFTCIRRKIPYRPRLTHAKPRMPGPQTATVVGPKGAEIHTDKFGRIKVQFHWDRYGRHNETSSCWIRVSQPWAGQNWGTVAIPRIAQEVIIDYLEGDPDRPVCTGRLYNVSQPMPYALPDAAHMMGFKSRSTPGGGGYCEMVIHDKKGHELINIHSQKDMVTTVQNMQATIVNGASQTNRITSGFQITTVKKKIEMESQTEFIHLKAATAITLEVGASKILLDASGKITIQGVHVDVIGSGRIDLNTNAGAAAPAPSPAQIPAPAPSVPVMPAGAASTAKAPPAAGGRQDPALAAPKVTGPKAVQTPATAPKPSTPARSGNGKRIGHLSRKHETSGRGVGTVSTGVGDPGGVSYGSYQLASKKGMVQSFLRAEGAEWAHEFKGLDPTVRDGDFGKKWKEIAAKSPKQFEDAQHNFIERTHYKPVLASVKKQTGVNLLNQSETLKDVVWSCSVQHQGAAGFIAEAVQSVKLKPDSLDYDKALINAIYDHRSSYVGKSKKLKPDIKANLQARYAKERKDALVVLQQEQD</sequence>
<dbReference type="Gene3D" id="2.30.110.50">
    <property type="match status" value="1"/>
</dbReference>
<dbReference type="InterPro" id="IPR017847">
    <property type="entry name" value="T6SS_RhsGE_Vgr_subset"/>
</dbReference>
<evidence type="ECO:0000259" key="6">
    <source>
        <dbReference type="Pfam" id="PF21277"/>
    </source>
</evidence>
<dbReference type="PANTHER" id="PTHR32305:SF15">
    <property type="entry name" value="PROTEIN RHSA-RELATED"/>
    <property type="match status" value="1"/>
</dbReference>
<dbReference type="Pfam" id="PF21277">
    <property type="entry name" value="T6SS_VgrG3-like_C"/>
    <property type="match status" value="1"/>
</dbReference>
<dbReference type="Proteomes" id="UP000265955">
    <property type="component" value="Unassembled WGS sequence"/>
</dbReference>
<dbReference type="RefSeq" id="WP_119769409.1">
    <property type="nucleotide sequence ID" value="NZ_QYUO01000001.1"/>
</dbReference>
<evidence type="ECO:0000313" key="9">
    <source>
        <dbReference type="Proteomes" id="UP000265955"/>
    </source>
</evidence>
<dbReference type="InterPro" id="IPR006533">
    <property type="entry name" value="T6SS_Vgr_RhsGE"/>
</dbReference>